<comment type="caution">
    <text evidence="2">The sequence shown here is derived from an EMBL/GenBank/DDBJ whole genome shotgun (WGS) entry which is preliminary data.</text>
</comment>
<accession>A0ABR2V362</accession>
<dbReference type="InterPro" id="IPR052895">
    <property type="entry name" value="HetReg/Transcr_Mod"/>
</dbReference>
<feature type="domain" description="Heterokaryon incompatibility" evidence="1">
    <location>
        <begin position="131"/>
        <end position="259"/>
    </location>
</feature>
<dbReference type="EMBL" id="JARVKF010000190">
    <property type="protein sequence ID" value="KAK9421261.1"/>
    <property type="molecule type" value="Genomic_DNA"/>
</dbReference>
<keyword evidence="3" id="KW-1185">Reference proteome</keyword>
<sequence length="356" mass="41043">MAANACSNYISYKRLDPAKQEFRLLELQPSGSISDRVDCRLINVRLTDDLEFVALSSLYGDASETEIIIVNGRSLAIPKHVAQALRHVRAVFFPNVRRQQERRPVKKTPTWLRNLMNHVSSIFPSAEVEDQTPLRIWVDIVCVNQRNESETSRQVKNMRQIYGAAEIVIGWLGEKTENTDAGMGIMSEIEETMPPNWGDPGDKEKHPEDYAPTHAWIKRLSHNWQNGPNGEHYFTLPYWAGAYEFMSRPYFQRRWILEEIAYAKYPTFLVGDTIVPWKQILRLNRLMEEIRNSESDAFPSDMKYMIAEVPLETVYKLLDEFAKRRALDDAKILENTRSSHTAYSLTPSSLKSSDQG</sequence>
<proteinExistence type="predicted"/>
<dbReference type="Proteomes" id="UP001408356">
    <property type="component" value="Unassembled WGS sequence"/>
</dbReference>
<protein>
    <submittedName>
        <fullName evidence="2">Heterokaryon incompatibility protein</fullName>
    </submittedName>
</protein>
<gene>
    <name evidence="2" type="ORF">SUNI508_05799</name>
</gene>
<dbReference type="PANTHER" id="PTHR24148:SF64">
    <property type="entry name" value="HETEROKARYON INCOMPATIBILITY DOMAIN-CONTAINING PROTEIN"/>
    <property type="match status" value="1"/>
</dbReference>
<name>A0ABR2V362_9PEZI</name>
<dbReference type="Pfam" id="PF06985">
    <property type="entry name" value="HET"/>
    <property type="match status" value="1"/>
</dbReference>
<evidence type="ECO:0000313" key="3">
    <source>
        <dbReference type="Proteomes" id="UP001408356"/>
    </source>
</evidence>
<dbReference type="PANTHER" id="PTHR24148">
    <property type="entry name" value="ANKYRIN REPEAT DOMAIN-CONTAINING PROTEIN 39 HOMOLOG-RELATED"/>
    <property type="match status" value="1"/>
</dbReference>
<reference evidence="2 3" key="1">
    <citation type="journal article" date="2024" name="J. Plant Pathol.">
        <title>Sequence and assembly of the genome of Seiridium unicorne, isolate CBS 538.82, causal agent of cypress canker disease.</title>
        <authorList>
            <person name="Scali E."/>
            <person name="Rocca G.D."/>
            <person name="Danti R."/>
            <person name="Garbelotto M."/>
            <person name="Barberini S."/>
            <person name="Baroncelli R."/>
            <person name="Emiliani G."/>
        </authorList>
    </citation>
    <scope>NUCLEOTIDE SEQUENCE [LARGE SCALE GENOMIC DNA]</scope>
    <source>
        <strain evidence="2 3">BM-138-508</strain>
    </source>
</reference>
<dbReference type="InterPro" id="IPR010730">
    <property type="entry name" value="HET"/>
</dbReference>
<evidence type="ECO:0000259" key="1">
    <source>
        <dbReference type="Pfam" id="PF06985"/>
    </source>
</evidence>
<evidence type="ECO:0000313" key="2">
    <source>
        <dbReference type="EMBL" id="KAK9421261.1"/>
    </source>
</evidence>
<organism evidence="2 3">
    <name type="scientific">Seiridium unicorne</name>
    <dbReference type="NCBI Taxonomy" id="138068"/>
    <lineage>
        <taxon>Eukaryota</taxon>
        <taxon>Fungi</taxon>
        <taxon>Dikarya</taxon>
        <taxon>Ascomycota</taxon>
        <taxon>Pezizomycotina</taxon>
        <taxon>Sordariomycetes</taxon>
        <taxon>Xylariomycetidae</taxon>
        <taxon>Amphisphaeriales</taxon>
        <taxon>Sporocadaceae</taxon>
        <taxon>Seiridium</taxon>
    </lineage>
</organism>